<dbReference type="EMBL" id="BGPR01000004">
    <property type="protein sequence ID" value="GBL74082.1"/>
    <property type="molecule type" value="Genomic_DNA"/>
</dbReference>
<dbReference type="InterPro" id="IPR043502">
    <property type="entry name" value="DNA/RNA_pol_sf"/>
</dbReference>
<protein>
    <recommendedName>
        <fullName evidence="3">Reverse transcriptase domain-containing protein</fullName>
    </recommendedName>
</protein>
<evidence type="ECO:0008006" key="3">
    <source>
        <dbReference type="Google" id="ProtNLM"/>
    </source>
</evidence>
<organism evidence="1 2">
    <name type="scientific">Araneus ventricosus</name>
    <name type="common">Orbweaver spider</name>
    <name type="synonym">Epeira ventricosa</name>
    <dbReference type="NCBI Taxonomy" id="182803"/>
    <lineage>
        <taxon>Eukaryota</taxon>
        <taxon>Metazoa</taxon>
        <taxon>Ecdysozoa</taxon>
        <taxon>Arthropoda</taxon>
        <taxon>Chelicerata</taxon>
        <taxon>Arachnida</taxon>
        <taxon>Araneae</taxon>
        <taxon>Araneomorphae</taxon>
        <taxon>Entelegynae</taxon>
        <taxon>Araneoidea</taxon>
        <taxon>Araneidae</taxon>
        <taxon>Araneus</taxon>
    </lineage>
</organism>
<dbReference type="OrthoDB" id="6411510at2759"/>
<dbReference type="AlphaFoldDB" id="A0A4Y2A2S1"/>
<dbReference type="Proteomes" id="UP000499080">
    <property type="component" value="Unassembled WGS sequence"/>
</dbReference>
<proteinExistence type="predicted"/>
<accession>A0A4Y2A2S1</accession>
<comment type="caution">
    <text evidence="1">The sequence shown here is derived from an EMBL/GenBank/DDBJ whole genome shotgun (WGS) entry which is preliminary data.</text>
</comment>
<sequence>MGELDRDVKMHIAVKQGETWYRPQMLGREYDLYLDTKGKGFSKNKWVASEYKELINDQLERGVIEECERDKKEYLIPHRAVVRKDKKKTKVRVVFNCSSKSRGNFSLDDCLETGPNLNPNVLDVILNFCKFKIVFKADIEKAFVMIGISESGRKDLKFLWYSDKPNKV</sequence>
<keyword evidence="2" id="KW-1185">Reference proteome</keyword>
<evidence type="ECO:0000313" key="2">
    <source>
        <dbReference type="Proteomes" id="UP000499080"/>
    </source>
</evidence>
<dbReference type="PANTHER" id="PTHR47331">
    <property type="entry name" value="PHD-TYPE DOMAIN-CONTAINING PROTEIN"/>
    <property type="match status" value="1"/>
</dbReference>
<dbReference type="GO" id="GO:0071897">
    <property type="term" value="P:DNA biosynthetic process"/>
    <property type="evidence" value="ECO:0007669"/>
    <property type="project" value="UniProtKB-ARBA"/>
</dbReference>
<name>A0A4Y2A2S1_ARAVE</name>
<dbReference type="SUPFAM" id="SSF56672">
    <property type="entry name" value="DNA/RNA polymerases"/>
    <property type="match status" value="1"/>
</dbReference>
<gene>
    <name evidence="1" type="ORF">AVEN_230983_1</name>
</gene>
<reference evidence="1 2" key="1">
    <citation type="journal article" date="2019" name="Sci. Rep.">
        <title>Orb-weaving spider Araneus ventricosus genome elucidates the spidroin gene catalogue.</title>
        <authorList>
            <person name="Kono N."/>
            <person name="Nakamura H."/>
            <person name="Ohtoshi R."/>
            <person name="Moran D.A.P."/>
            <person name="Shinohara A."/>
            <person name="Yoshida Y."/>
            <person name="Fujiwara M."/>
            <person name="Mori M."/>
            <person name="Tomita M."/>
            <person name="Arakawa K."/>
        </authorList>
    </citation>
    <scope>NUCLEOTIDE SEQUENCE [LARGE SCALE GENOMIC DNA]</scope>
</reference>
<dbReference type="PANTHER" id="PTHR47331:SF1">
    <property type="entry name" value="GAG-LIKE PROTEIN"/>
    <property type="match status" value="1"/>
</dbReference>
<evidence type="ECO:0000313" key="1">
    <source>
        <dbReference type="EMBL" id="GBL74082.1"/>
    </source>
</evidence>